<protein>
    <recommendedName>
        <fullName evidence="10">G-protein coupled receptors family 1 profile domain-containing protein</fullName>
    </recommendedName>
</protein>
<dbReference type="GO" id="GO:0019957">
    <property type="term" value="F:C-C chemokine binding"/>
    <property type="evidence" value="ECO:0007669"/>
    <property type="project" value="TreeGrafter"/>
</dbReference>
<dbReference type="InterPro" id="IPR000276">
    <property type="entry name" value="GPCR_Rhodpsn"/>
</dbReference>
<dbReference type="GO" id="GO:0007204">
    <property type="term" value="P:positive regulation of cytosolic calcium ion concentration"/>
    <property type="evidence" value="ECO:0007669"/>
    <property type="project" value="TreeGrafter"/>
</dbReference>
<evidence type="ECO:0000259" key="10">
    <source>
        <dbReference type="PROSITE" id="PS50262"/>
    </source>
</evidence>
<reference evidence="11" key="2">
    <citation type="submission" date="2025-08" db="UniProtKB">
        <authorList>
            <consortium name="Ensembl"/>
        </authorList>
    </citation>
    <scope>IDENTIFICATION</scope>
</reference>
<dbReference type="PROSITE" id="PS50262">
    <property type="entry name" value="G_PROTEIN_RECEP_F1_2"/>
    <property type="match status" value="1"/>
</dbReference>
<keyword evidence="12" id="KW-1185">Reference proteome</keyword>
<evidence type="ECO:0000256" key="8">
    <source>
        <dbReference type="RuleBase" id="RU000688"/>
    </source>
</evidence>
<feature type="transmembrane region" description="Helical" evidence="9">
    <location>
        <begin position="207"/>
        <end position="232"/>
    </location>
</feature>
<evidence type="ECO:0000256" key="3">
    <source>
        <dbReference type="ARBA" id="ARBA00022989"/>
    </source>
</evidence>
<evidence type="ECO:0000256" key="1">
    <source>
        <dbReference type="ARBA" id="ARBA00004370"/>
    </source>
</evidence>
<dbReference type="PANTHER" id="PTHR10489:SF671">
    <property type="entry name" value="C-X-C CHEMOKINE RECEPTOR TYPE 3"/>
    <property type="match status" value="1"/>
</dbReference>
<evidence type="ECO:0000313" key="11">
    <source>
        <dbReference type="Ensembl" id="ENSEEEP00000062133.1"/>
    </source>
</evidence>
<keyword evidence="4 8" id="KW-0297">G-protein coupled receptor</keyword>
<reference evidence="11" key="3">
    <citation type="submission" date="2025-09" db="UniProtKB">
        <authorList>
            <consortium name="Ensembl"/>
        </authorList>
    </citation>
    <scope>IDENTIFICATION</scope>
</reference>
<dbReference type="GO" id="GO:0060326">
    <property type="term" value="P:cell chemotaxis"/>
    <property type="evidence" value="ECO:0007669"/>
    <property type="project" value="TreeGrafter"/>
</dbReference>
<evidence type="ECO:0000256" key="4">
    <source>
        <dbReference type="ARBA" id="ARBA00023040"/>
    </source>
</evidence>
<keyword evidence="6 8" id="KW-0675">Receptor</keyword>
<dbReference type="AlphaFoldDB" id="A0AAY5EZD5"/>
<feature type="transmembrane region" description="Helical" evidence="9">
    <location>
        <begin position="118"/>
        <end position="136"/>
    </location>
</feature>
<evidence type="ECO:0000256" key="7">
    <source>
        <dbReference type="ARBA" id="ARBA00023224"/>
    </source>
</evidence>
<dbReference type="GeneTree" id="ENSGT01050000244848"/>
<dbReference type="Ensembl" id="ENSEEET00000063574.1">
    <property type="protein sequence ID" value="ENSEEEP00000062133.1"/>
    <property type="gene ID" value="ENSEEEG00000028816.1"/>
</dbReference>
<proteinExistence type="inferred from homology"/>
<dbReference type="CDD" id="cd15180">
    <property type="entry name" value="7tmA_CXCR3"/>
    <property type="match status" value="1"/>
</dbReference>
<dbReference type="GO" id="GO:0006955">
    <property type="term" value="P:immune response"/>
    <property type="evidence" value="ECO:0007669"/>
    <property type="project" value="TreeGrafter"/>
</dbReference>
<dbReference type="Gene3D" id="1.20.1070.10">
    <property type="entry name" value="Rhodopsin 7-helix transmembrane proteins"/>
    <property type="match status" value="1"/>
</dbReference>
<dbReference type="Pfam" id="PF00001">
    <property type="entry name" value="7tm_1"/>
    <property type="match status" value="1"/>
</dbReference>
<accession>A0AAY5EZD5</accession>
<name>A0AAY5EZD5_ELEEL</name>
<evidence type="ECO:0000256" key="9">
    <source>
        <dbReference type="SAM" id="Phobius"/>
    </source>
</evidence>
<comment type="subcellular location">
    <subcellularLocation>
        <location evidence="1">Membrane</location>
    </subcellularLocation>
</comment>
<evidence type="ECO:0000256" key="2">
    <source>
        <dbReference type="ARBA" id="ARBA00022692"/>
    </source>
</evidence>
<feature type="domain" description="G-protein coupled receptors family 1 profile" evidence="10">
    <location>
        <begin position="59"/>
        <end position="311"/>
    </location>
</feature>
<dbReference type="PROSITE" id="PS00237">
    <property type="entry name" value="G_PROTEIN_RECEP_F1_1"/>
    <property type="match status" value="1"/>
</dbReference>
<gene>
    <name evidence="11" type="primary">CXCR3</name>
</gene>
<dbReference type="SUPFAM" id="SSF81321">
    <property type="entry name" value="Family A G protein-coupled receptor-like"/>
    <property type="match status" value="1"/>
</dbReference>
<comment type="similarity">
    <text evidence="8">Belongs to the G-protein coupled receptor 1 family.</text>
</comment>
<feature type="transmembrane region" description="Helical" evidence="9">
    <location>
        <begin position="244"/>
        <end position="262"/>
    </location>
</feature>
<keyword evidence="7 8" id="KW-0807">Transducer</keyword>
<dbReference type="InterPro" id="IPR050119">
    <property type="entry name" value="CCR1-9-like"/>
</dbReference>
<dbReference type="GO" id="GO:0016493">
    <property type="term" value="F:C-C chemokine receptor activity"/>
    <property type="evidence" value="ECO:0007669"/>
    <property type="project" value="TreeGrafter"/>
</dbReference>
<keyword evidence="2 8" id="KW-0812">Transmembrane</keyword>
<evidence type="ECO:0000256" key="6">
    <source>
        <dbReference type="ARBA" id="ARBA00023170"/>
    </source>
</evidence>
<evidence type="ECO:0000313" key="12">
    <source>
        <dbReference type="Proteomes" id="UP000314983"/>
    </source>
</evidence>
<dbReference type="InterPro" id="IPR017452">
    <property type="entry name" value="GPCR_Rhodpsn_7TM"/>
</dbReference>
<organism evidence="11 12">
    <name type="scientific">Electrophorus electricus</name>
    <name type="common">Electric eel</name>
    <name type="synonym">Gymnotus electricus</name>
    <dbReference type="NCBI Taxonomy" id="8005"/>
    <lineage>
        <taxon>Eukaryota</taxon>
        <taxon>Metazoa</taxon>
        <taxon>Chordata</taxon>
        <taxon>Craniata</taxon>
        <taxon>Vertebrata</taxon>
        <taxon>Euteleostomi</taxon>
        <taxon>Actinopterygii</taxon>
        <taxon>Neopterygii</taxon>
        <taxon>Teleostei</taxon>
        <taxon>Ostariophysi</taxon>
        <taxon>Gymnotiformes</taxon>
        <taxon>Gymnotoidei</taxon>
        <taxon>Gymnotidae</taxon>
        <taxon>Electrophorus</taxon>
    </lineage>
</organism>
<sequence length="371" mass="42221">MTVASDMELDLRGLFEQNSTFDYTDYEYKEECHPSNSSKFWAIFIPVLHSLVVVLGLMGHSLVLGVLWQKKQSWSVMDIIILHLTVADTLLLLTMPLWAVEAVQGWTFGTPLCKITGALFKINFYCGIFLLACISLDRYLSVVHAVQMYSRRKPQLIQLSCITVWFFSLLLSIPDWKYLQAARDQRQENMECAHSYSSPRWGLASRLLYHVLGFFLPAVVLLYCYGCILVRLQRGSRCAQKKRAIRVILPLVLAFFICWTPYNIALLVDTIHLDHRGSAEPSGTCEQHRWTAVKLTAVLAFLHCSVNPLIYISLSGKFRCWVLTTLKGCSRALESGDVSLWDSGDVVDKSSLHAMKDFKQPPEKQQTDEVL</sequence>
<reference evidence="11 12" key="1">
    <citation type="submission" date="2020-05" db="EMBL/GenBank/DDBJ databases">
        <title>Electrophorus electricus (electric eel) genome, fEleEle1, primary haplotype.</title>
        <authorList>
            <person name="Myers G."/>
            <person name="Meyer A."/>
            <person name="Fedrigo O."/>
            <person name="Formenti G."/>
            <person name="Rhie A."/>
            <person name="Tracey A."/>
            <person name="Sims Y."/>
            <person name="Jarvis E.D."/>
        </authorList>
    </citation>
    <scope>NUCLEOTIDE SEQUENCE [LARGE SCALE GENOMIC DNA]</scope>
</reference>
<dbReference type="PRINTS" id="PR00237">
    <property type="entry name" value="GPCRRHODOPSN"/>
</dbReference>
<feature type="transmembrane region" description="Helical" evidence="9">
    <location>
        <begin position="40"/>
        <end position="67"/>
    </location>
</feature>
<feature type="transmembrane region" description="Helical" evidence="9">
    <location>
        <begin position="79"/>
        <end position="98"/>
    </location>
</feature>
<dbReference type="PANTHER" id="PTHR10489">
    <property type="entry name" value="CELL ADHESION MOLECULE"/>
    <property type="match status" value="1"/>
</dbReference>
<evidence type="ECO:0000256" key="5">
    <source>
        <dbReference type="ARBA" id="ARBA00023136"/>
    </source>
</evidence>
<keyword evidence="3 9" id="KW-1133">Transmembrane helix</keyword>
<dbReference type="GO" id="GO:0009897">
    <property type="term" value="C:external side of plasma membrane"/>
    <property type="evidence" value="ECO:0007669"/>
    <property type="project" value="TreeGrafter"/>
</dbReference>
<dbReference type="GO" id="GO:0019722">
    <property type="term" value="P:calcium-mediated signaling"/>
    <property type="evidence" value="ECO:0007669"/>
    <property type="project" value="TreeGrafter"/>
</dbReference>
<keyword evidence="5 9" id="KW-0472">Membrane</keyword>
<feature type="transmembrane region" description="Helical" evidence="9">
    <location>
        <begin position="156"/>
        <end position="173"/>
    </location>
</feature>
<dbReference type="Proteomes" id="UP000314983">
    <property type="component" value="Chromosome 10"/>
</dbReference>